<reference evidence="2 3" key="2">
    <citation type="journal article" date="2015" name="Eukaryot. Cell">
        <title>Asexual propagation of a virulent clone complex in a human and feline outbreak of sporotrichosis.</title>
        <authorList>
            <person name="Teixeira Mde M."/>
            <person name="Rodrigues A.M."/>
            <person name="Tsui C.K."/>
            <person name="de Almeida L.G."/>
            <person name="Van Diepeningen A.D."/>
            <person name="van den Ende B.G."/>
            <person name="Fernandes G.F."/>
            <person name="Kano R."/>
            <person name="Hamelin R.C."/>
            <person name="Lopes-Bezerra L.M."/>
            <person name="Vasconcelos A.T."/>
            <person name="de Hoog S."/>
            <person name="de Camargo Z.P."/>
            <person name="Felipe M.S."/>
        </authorList>
    </citation>
    <scope>NUCLEOTIDE SEQUENCE [LARGE SCALE GENOMIC DNA]</scope>
    <source>
        <strain evidence="2 3">1099-18</strain>
    </source>
</reference>
<sequence>MIGKIGKQGQTSDRATRVGDDSMAVGMATGGLAGDDGGVSAKIARLGDRGVLDTRYKYVLCGVVRGRRRVENDDR</sequence>
<gene>
    <name evidence="2" type="ORF">SPSK_10199</name>
</gene>
<dbReference type="AlphaFoldDB" id="A0A0F2M4G9"/>
<feature type="region of interest" description="Disordered" evidence="1">
    <location>
        <begin position="1"/>
        <end position="21"/>
    </location>
</feature>
<dbReference type="EMBL" id="AXCR01000007">
    <property type="protein sequence ID" value="KJR84608.1"/>
    <property type="molecule type" value="Genomic_DNA"/>
</dbReference>
<comment type="caution">
    <text evidence="2">The sequence shown here is derived from an EMBL/GenBank/DDBJ whole genome shotgun (WGS) entry which is preliminary data.</text>
</comment>
<dbReference type="KEGG" id="ssck:SPSK_10199"/>
<proteinExistence type="predicted"/>
<accession>A0A0F2M4G9</accession>
<evidence type="ECO:0000313" key="2">
    <source>
        <dbReference type="EMBL" id="KJR84608.1"/>
    </source>
</evidence>
<dbReference type="VEuPathDB" id="FungiDB:SPSK_10199"/>
<protein>
    <submittedName>
        <fullName evidence="2">Uncharacterized protein</fullName>
    </submittedName>
</protein>
<name>A0A0F2M4G9_SPOSC</name>
<dbReference type="GeneID" id="27672024"/>
<organism evidence="2 3">
    <name type="scientific">Sporothrix schenckii 1099-18</name>
    <dbReference type="NCBI Taxonomy" id="1397361"/>
    <lineage>
        <taxon>Eukaryota</taxon>
        <taxon>Fungi</taxon>
        <taxon>Dikarya</taxon>
        <taxon>Ascomycota</taxon>
        <taxon>Pezizomycotina</taxon>
        <taxon>Sordariomycetes</taxon>
        <taxon>Sordariomycetidae</taxon>
        <taxon>Ophiostomatales</taxon>
        <taxon>Ophiostomataceae</taxon>
        <taxon>Sporothrix</taxon>
    </lineage>
</organism>
<dbReference type="Proteomes" id="UP000033710">
    <property type="component" value="Unassembled WGS sequence"/>
</dbReference>
<evidence type="ECO:0000313" key="3">
    <source>
        <dbReference type="Proteomes" id="UP000033710"/>
    </source>
</evidence>
<reference evidence="2 3" key="1">
    <citation type="journal article" date="2014" name="BMC Genomics">
        <title>Comparative genomics of the major fungal agents of human and animal Sporotrichosis: Sporothrix schenckii and Sporothrix brasiliensis.</title>
        <authorList>
            <person name="Teixeira M.M."/>
            <person name="de Almeida L.G."/>
            <person name="Kubitschek-Barreira P."/>
            <person name="Alves F.L."/>
            <person name="Kioshima E.S."/>
            <person name="Abadio A.K."/>
            <person name="Fernandes L."/>
            <person name="Derengowski L.S."/>
            <person name="Ferreira K.S."/>
            <person name="Souza R.C."/>
            <person name="Ruiz J.C."/>
            <person name="de Andrade N.C."/>
            <person name="Paes H.C."/>
            <person name="Nicola A.M."/>
            <person name="Albuquerque P."/>
            <person name="Gerber A.L."/>
            <person name="Martins V.P."/>
            <person name="Peconick L.D."/>
            <person name="Neto A.V."/>
            <person name="Chaucanez C.B."/>
            <person name="Silva P.A."/>
            <person name="Cunha O.L."/>
            <person name="de Oliveira F.F."/>
            <person name="dos Santos T.C."/>
            <person name="Barros A.L."/>
            <person name="Soares M.A."/>
            <person name="de Oliveira L.M."/>
            <person name="Marini M.M."/>
            <person name="Villalobos-Duno H."/>
            <person name="Cunha M.M."/>
            <person name="de Hoog S."/>
            <person name="da Silveira J.F."/>
            <person name="Henrissat B."/>
            <person name="Nino-Vega G.A."/>
            <person name="Cisalpino P.S."/>
            <person name="Mora-Montes H.M."/>
            <person name="Almeida S.R."/>
            <person name="Stajich J.E."/>
            <person name="Lopes-Bezerra L.M."/>
            <person name="Vasconcelos A.T."/>
            <person name="Felipe M.S."/>
        </authorList>
    </citation>
    <scope>NUCLEOTIDE SEQUENCE [LARGE SCALE GENOMIC DNA]</scope>
    <source>
        <strain evidence="2 3">1099-18</strain>
    </source>
</reference>
<dbReference type="RefSeq" id="XP_016587284.1">
    <property type="nucleotide sequence ID" value="XM_016736747.1"/>
</dbReference>
<evidence type="ECO:0000256" key="1">
    <source>
        <dbReference type="SAM" id="MobiDB-lite"/>
    </source>
</evidence>